<dbReference type="CDD" id="cd00130">
    <property type="entry name" value="PAS"/>
    <property type="match status" value="1"/>
</dbReference>
<evidence type="ECO:0000313" key="14">
    <source>
        <dbReference type="Proteomes" id="UP000197468"/>
    </source>
</evidence>
<dbReference type="InterPro" id="IPR036890">
    <property type="entry name" value="HATPase_C_sf"/>
</dbReference>
<evidence type="ECO:0000259" key="12">
    <source>
        <dbReference type="PROSITE" id="PS50113"/>
    </source>
</evidence>
<keyword evidence="8" id="KW-0902">Two-component regulatory system</keyword>
<comment type="caution">
    <text evidence="13">The sequence shown here is derived from an EMBL/GenBank/DDBJ whole genome shotgun (WGS) entry which is preliminary data.</text>
</comment>
<feature type="domain" description="PAC" evidence="12">
    <location>
        <begin position="343"/>
        <end position="395"/>
    </location>
</feature>
<dbReference type="NCBIfam" id="TIGR00229">
    <property type="entry name" value="sensory_box"/>
    <property type="match status" value="1"/>
</dbReference>
<dbReference type="InterPro" id="IPR000700">
    <property type="entry name" value="PAS-assoc_C"/>
</dbReference>
<dbReference type="SMART" id="SM00388">
    <property type="entry name" value="HisKA"/>
    <property type="match status" value="1"/>
</dbReference>
<sequence length="652" mass="72348">MAVPRRLLQSLRRASWSLPLLLALAFAASVGGWLRYSDLQDLEEERLTLIADSLTLEARISDWLNAEHAAVDRLARQLPGQVDDNALLRQVAVTEGLRRLWVSVTVLDDNNRVLAHVPQQTPQAMAPPKERTGVSLDEGGVTAHWSSARPQGGRLVVRFAPSALLRQTLPWWLAQKYDVRLVDALGQRLAQTGDALALPGTQSYRVSVDPAMRETWLELNTRNRHRPWWHTLAAALMGVFILLSALASGMLRRQMREVRRAEGEARTEAAWRRAVEDSLTVGLRGRDLDGRLTHVNRAFCDLVGYGAEELLGQLPPMPYWLPDEMEDSLRRHRRNMAGGAPREGYEARWMHRDGHVLDVMIFEAPLVDSQGQQIGWMGSIVDISARKLDEERERRRTEALAHQARLSTLGEVASALAHQLNQPLAAIAGYNAGAIRSLERAGQADEIVMEALRRLGEQAMEAGRIVQRIRAFLTRRAPQPERCAVPDLVARVLALLKRDLRGVRVEVTMPPDLPEVQADAVLIEQVLINLIRNALDELQHRPDSQLRIAALRVGERFVRVDVDDNGPGLQGRGIDQLTTAFYSTKSDGMGMGLAICRSVIEAHHGGMEAGVGALGGARMSFTLPLCAAGQRNCESDVPGDGLRLTENKERAR</sequence>
<dbReference type="SMART" id="SM00091">
    <property type="entry name" value="PAS"/>
    <property type="match status" value="1"/>
</dbReference>
<proteinExistence type="predicted"/>
<dbReference type="PANTHER" id="PTHR43065:SF42">
    <property type="entry name" value="TWO-COMPONENT SENSOR PPRA"/>
    <property type="match status" value="1"/>
</dbReference>
<dbReference type="Pfam" id="PF02518">
    <property type="entry name" value="HATPase_c"/>
    <property type="match status" value="1"/>
</dbReference>
<dbReference type="CDD" id="cd00082">
    <property type="entry name" value="HisKA"/>
    <property type="match status" value="1"/>
</dbReference>
<keyword evidence="7" id="KW-0067">ATP-binding</keyword>
<dbReference type="SMART" id="SM00387">
    <property type="entry name" value="HATPase_c"/>
    <property type="match status" value="1"/>
</dbReference>
<dbReference type="GO" id="GO:0000155">
    <property type="term" value="F:phosphorelay sensor kinase activity"/>
    <property type="evidence" value="ECO:0007669"/>
    <property type="project" value="InterPro"/>
</dbReference>
<dbReference type="PROSITE" id="PS50112">
    <property type="entry name" value="PAS"/>
    <property type="match status" value="1"/>
</dbReference>
<dbReference type="InterPro" id="IPR003661">
    <property type="entry name" value="HisK_dim/P_dom"/>
</dbReference>
<dbReference type="Pfam" id="PF00989">
    <property type="entry name" value="PAS"/>
    <property type="match status" value="1"/>
</dbReference>
<dbReference type="Gene3D" id="3.30.565.10">
    <property type="entry name" value="Histidine kinase-like ATPase, C-terminal domain"/>
    <property type="match status" value="1"/>
</dbReference>
<feature type="domain" description="Histidine kinase" evidence="10">
    <location>
        <begin position="415"/>
        <end position="627"/>
    </location>
</feature>
<evidence type="ECO:0000256" key="6">
    <source>
        <dbReference type="ARBA" id="ARBA00022777"/>
    </source>
</evidence>
<dbReference type="PROSITE" id="PS50113">
    <property type="entry name" value="PAC"/>
    <property type="match status" value="1"/>
</dbReference>
<dbReference type="SMART" id="SM00086">
    <property type="entry name" value="PAC"/>
    <property type="match status" value="1"/>
</dbReference>
<gene>
    <name evidence="13" type="ORF">CDN99_13135</name>
</gene>
<dbReference type="AlphaFoldDB" id="A0A246JCH6"/>
<organism evidence="13 14">
    <name type="scientific">Roseateles aquatilis</name>
    <dbReference type="NCBI Taxonomy" id="431061"/>
    <lineage>
        <taxon>Bacteria</taxon>
        <taxon>Pseudomonadati</taxon>
        <taxon>Pseudomonadota</taxon>
        <taxon>Betaproteobacteria</taxon>
        <taxon>Burkholderiales</taxon>
        <taxon>Sphaerotilaceae</taxon>
        <taxon>Roseateles</taxon>
    </lineage>
</organism>
<evidence type="ECO:0000259" key="11">
    <source>
        <dbReference type="PROSITE" id="PS50112"/>
    </source>
</evidence>
<dbReference type="InterPro" id="IPR036097">
    <property type="entry name" value="HisK_dim/P_sf"/>
</dbReference>
<name>A0A246JCH6_9BURK</name>
<feature type="transmembrane region" description="Helical" evidence="9">
    <location>
        <begin position="228"/>
        <end position="251"/>
    </location>
</feature>
<feature type="domain" description="PAS" evidence="11">
    <location>
        <begin position="267"/>
        <end position="339"/>
    </location>
</feature>
<evidence type="ECO:0000256" key="3">
    <source>
        <dbReference type="ARBA" id="ARBA00022553"/>
    </source>
</evidence>
<evidence type="ECO:0000256" key="1">
    <source>
        <dbReference type="ARBA" id="ARBA00000085"/>
    </source>
</evidence>
<dbReference type="RefSeq" id="WP_088385329.1">
    <property type="nucleotide sequence ID" value="NZ_NIOF01000005.1"/>
</dbReference>
<comment type="catalytic activity">
    <reaction evidence="1">
        <text>ATP + protein L-histidine = ADP + protein N-phospho-L-histidine.</text>
        <dbReference type="EC" id="2.7.13.3"/>
    </reaction>
</comment>
<dbReference type="PRINTS" id="PR00344">
    <property type="entry name" value="BCTRLSENSOR"/>
</dbReference>
<dbReference type="PANTHER" id="PTHR43065">
    <property type="entry name" value="SENSOR HISTIDINE KINASE"/>
    <property type="match status" value="1"/>
</dbReference>
<dbReference type="EC" id="2.7.13.3" evidence="2"/>
<dbReference type="Proteomes" id="UP000197468">
    <property type="component" value="Unassembled WGS sequence"/>
</dbReference>
<keyword evidence="14" id="KW-1185">Reference proteome</keyword>
<evidence type="ECO:0000256" key="5">
    <source>
        <dbReference type="ARBA" id="ARBA00022741"/>
    </source>
</evidence>
<dbReference type="EMBL" id="NIOF01000005">
    <property type="protein sequence ID" value="OWQ90309.1"/>
    <property type="molecule type" value="Genomic_DNA"/>
</dbReference>
<accession>A0A246JCH6</accession>
<evidence type="ECO:0000256" key="4">
    <source>
        <dbReference type="ARBA" id="ARBA00022679"/>
    </source>
</evidence>
<evidence type="ECO:0000256" key="9">
    <source>
        <dbReference type="SAM" id="Phobius"/>
    </source>
</evidence>
<dbReference type="InterPro" id="IPR001610">
    <property type="entry name" value="PAC"/>
</dbReference>
<protein>
    <recommendedName>
        <fullName evidence="2">histidine kinase</fullName>
        <ecNumber evidence="2">2.7.13.3</ecNumber>
    </recommendedName>
</protein>
<evidence type="ECO:0000256" key="8">
    <source>
        <dbReference type="ARBA" id="ARBA00023012"/>
    </source>
</evidence>
<evidence type="ECO:0000256" key="7">
    <source>
        <dbReference type="ARBA" id="ARBA00022840"/>
    </source>
</evidence>
<keyword evidence="9" id="KW-0472">Membrane</keyword>
<evidence type="ECO:0000313" key="13">
    <source>
        <dbReference type="EMBL" id="OWQ90309.1"/>
    </source>
</evidence>
<dbReference type="InterPro" id="IPR035965">
    <property type="entry name" value="PAS-like_dom_sf"/>
</dbReference>
<dbReference type="InterPro" id="IPR000014">
    <property type="entry name" value="PAS"/>
</dbReference>
<dbReference type="PROSITE" id="PS50109">
    <property type="entry name" value="HIS_KIN"/>
    <property type="match status" value="1"/>
</dbReference>
<evidence type="ECO:0000259" key="10">
    <source>
        <dbReference type="PROSITE" id="PS50109"/>
    </source>
</evidence>
<dbReference type="Gene3D" id="1.10.287.130">
    <property type="match status" value="1"/>
</dbReference>
<reference evidence="13 14" key="1">
    <citation type="journal article" date="2008" name="Int. J. Syst. Evol. Microbiol.">
        <title>Description of Roseateles aquatilis sp. nov. and Roseateles terrae sp. nov., in the class Betaproteobacteria, and emended description of the genus Roseateles.</title>
        <authorList>
            <person name="Gomila M."/>
            <person name="Bowien B."/>
            <person name="Falsen E."/>
            <person name="Moore E.R."/>
            <person name="Lalucat J."/>
        </authorList>
    </citation>
    <scope>NUCLEOTIDE SEQUENCE [LARGE SCALE GENOMIC DNA]</scope>
    <source>
        <strain evidence="13 14">CCUG 48205</strain>
    </source>
</reference>
<dbReference type="OrthoDB" id="1931120at2"/>
<dbReference type="InterPro" id="IPR003594">
    <property type="entry name" value="HATPase_dom"/>
</dbReference>
<dbReference type="GO" id="GO:0006355">
    <property type="term" value="P:regulation of DNA-templated transcription"/>
    <property type="evidence" value="ECO:0007669"/>
    <property type="project" value="InterPro"/>
</dbReference>
<keyword evidence="4" id="KW-0808">Transferase</keyword>
<evidence type="ECO:0000256" key="2">
    <source>
        <dbReference type="ARBA" id="ARBA00012438"/>
    </source>
</evidence>
<keyword evidence="5" id="KW-0547">Nucleotide-binding</keyword>
<keyword evidence="3" id="KW-0597">Phosphoprotein</keyword>
<keyword evidence="9" id="KW-0812">Transmembrane</keyword>
<dbReference type="InterPro" id="IPR005467">
    <property type="entry name" value="His_kinase_dom"/>
</dbReference>
<dbReference type="InterPro" id="IPR013767">
    <property type="entry name" value="PAS_fold"/>
</dbReference>
<dbReference type="InterPro" id="IPR004358">
    <property type="entry name" value="Sig_transdc_His_kin-like_C"/>
</dbReference>
<dbReference type="SUPFAM" id="SSF55874">
    <property type="entry name" value="ATPase domain of HSP90 chaperone/DNA topoisomerase II/histidine kinase"/>
    <property type="match status" value="1"/>
</dbReference>
<dbReference type="Gene3D" id="3.30.450.20">
    <property type="entry name" value="PAS domain"/>
    <property type="match status" value="1"/>
</dbReference>
<keyword evidence="9" id="KW-1133">Transmembrane helix</keyword>
<dbReference type="GO" id="GO:0005524">
    <property type="term" value="F:ATP binding"/>
    <property type="evidence" value="ECO:0007669"/>
    <property type="project" value="UniProtKB-KW"/>
</dbReference>
<dbReference type="SUPFAM" id="SSF47384">
    <property type="entry name" value="Homodimeric domain of signal transducing histidine kinase"/>
    <property type="match status" value="1"/>
</dbReference>
<dbReference type="SUPFAM" id="SSF55785">
    <property type="entry name" value="PYP-like sensor domain (PAS domain)"/>
    <property type="match status" value="1"/>
</dbReference>
<keyword evidence="6" id="KW-0418">Kinase</keyword>